<proteinExistence type="predicted"/>
<accession>A0ABQ0UXG3</accession>
<gene>
    <name evidence="2" type="ORF">APU01nite_11760</name>
</gene>
<protein>
    <recommendedName>
        <fullName evidence="4">DUF3953 domain-containing protein</fullName>
    </recommendedName>
</protein>
<organism evidence="2 3">
    <name type="scientific">Alkalibacterium putridalgicola</name>
    <dbReference type="NCBI Taxonomy" id="426703"/>
    <lineage>
        <taxon>Bacteria</taxon>
        <taxon>Bacillati</taxon>
        <taxon>Bacillota</taxon>
        <taxon>Bacilli</taxon>
        <taxon>Lactobacillales</taxon>
        <taxon>Carnobacteriaceae</taxon>
        <taxon>Alkalibacterium</taxon>
    </lineage>
</organism>
<evidence type="ECO:0000313" key="2">
    <source>
        <dbReference type="EMBL" id="GEK89137.1"/>
    </source>
</evidence>
<keyword evidence="1" id="KW-0812">Transmembrane</keyword>
<evidence type="ECO:0008006" key="4">
    <source>
        <dbReference type="Google" id="ProtNLM"/>
    </source>
</evidence>
<feature type="transmembrane region" description="Helical" evidence="1">
    <location>
        <begin position="28"/>
        <end position="44"/>
    </location>
</feature>
<keyword evidence="1" id="KW-0472">Membrane</keyword>
<dbReference type="EMBL" id="BJUX01000011">
    <property type="protein sequence ID" value="GEK89137.1"/>
    <property type="molecule type" value="Genomic_DNA"/>
</dbReference>
<keyword evidence="3" id="KW-1185">Reference proteome</keyword>
<keyword evidence="1" id="KW-1133">Transmembrane helix</keyword>
<reference evidence="2 3" key="1">
    <citation type="submission" date="2019-07" db="EMBL/GenBank/DDBJ databases">
        <title>Whole genome shotgun sequence of Alkalibacterium putridalgicola NBRC 103243.</title>
        <authorList>
            <person name="Hosoyama A."/>
            <person name="Uohara A."/>
            <person name="Ohji S."/>
            <person name="Ichikawa N."/>
        </authorList>
    </citation>
    <scope>NUCLEOTIDE SEQUENCE [LARGE SCALE GENOMIC DNA]</scope>
    <source>
        <strain evidence="2 3">NBRC 103243</strain>
    </source>
</reference>
<dbReference type="Proteomes" id="UP000321425">
    <property type="component" value="Unassembled WGS sequence"/>
</dbReference>
<name>A0ABQ0UXG3_9LACT</name>
<feature type="transmembrane region" description="Helical" evidence="1">
    <location>
        <begin position="56"/>
        <end position="75"/>
    </location>
</feature>
<evidence type="ECO:0000313" key="3">
    <source>
        <dbReference type="Proteomes" id="UP000321425"/>
    </source>
</evidence>
<comment type="caution">
    <text evidence="2">The sequence shown here is derived from an EMBL/GenBank/DDBJ whole genome shotgun (WGS) entry which is preliminary data.</text>
</comment>
<evidence type="ECO:0000256" key="1">
    <source>
        <dbReference type="SAM" id="Phobius"/>
    </source>
</evidence>
<sequence length="76" mass="8560">MYRILQRISLIISILVSVYILISGNYTLFPLITLFLILSLLAITPQDFKEGRKAKGSITLITALSLLLFTVYTLLN</sequence>